<dbReference type="STRING" id="55802.TBCH5v1_1341"/>
<dbReference type="AlphaFoldDB" id="A0A0S1XBW7"/>
<reference evidence="1 2" key="1">
    <citation type="journal article" date="2016" name="Genome Announc.">
        <title>Complete genome sequence of the hyperthermophilic and piezophilic archaeon Thermococcus barophilus Ch5, capable of growth at the expense of hydrogenogenesis from carbon monoxide and formate.</title>
        <authorList>
            <person name="Oger P."/>
            <person name="Sokolova T.G."/>
            <person name="Kozhevnikova D.A."/>
            <person name="Taranov E.A."/>
            <person name="Vannier P."/>
            <person name="Lee H.S."/>
            <person name="Kwon K.K."/>
            <person name="Kang S.G."/>
            <person name="Lee J.H."/>
            <person name="Bonch-Osmolovskaya E.A."/>
            <person name="Lebedinsky A.V."/>
        </authorList>
    </citation>
    <scope>NUCLEOTIDE SEQUENCE [LARGE SCALE GENOMIC DNA]</scope>
    <source>
        <strain evidence="2">Ch5</strain>
    </source>
</reference>
<dbReference type="Proteomes" id="UP000066042">
    <property type="component" value="Chromosome"/>
</dbReference>
<name>A0A0S1XBW7_THEBA</name>
<evidence type="ECO:0000313" key="2">
    <source>
        <dbReference type="Proteomes" id="UP000066042"/>
    </source>
</evidence>
<accession>A0A0S1XBW7</accession>
<proteinExistence type="predicted"/>
<evidence type="ECO:0000313" key="1">
    <source>
        <dbReference type="EMBL" id="ALM75261.1"/>
    </source>
</evidence>
<organism evidence="1 2">
    <name type="scientific">Thermococcus barophilus</name>
    <dbReference type="NCBI Taxonomy" id="55802"/>
    <lineage>
        <taxon>Archaea</taxon>
        <taxon>Methanobacteriati</taxon>
        <taxon>Methanobacteriota</taxon>
        <taxon>Thermococci</taxon>
        <taxon>Thermococcales</taxon>
        <taxon>Thermococcaceae</taxon>
        <taxon>Thermococcus</taxon>
    </lineage>
</organism>
<protein>
    <submittedName>
        <fullName evidence="1">Uncharacterized protein</fullName>
    </submittedName>
</protein>
<sequence length="431" mass="46180">MQPALGAEDPCSEVGNKNGGFSAGDYNWNYTVGSKLVYYAKKGGHAGMRDYDFMIEFDGGEPRVWVEDADEYSGIDRADLCREIQGMLPDVKSYSNYLLTVKVKGEECSGLSGYGTAYIEHWQNMMNPLKNPLAISTYALACGTVTSVCYAAMTAGTGGIAGVLSIGKVAKDMAACALAPAITGWFASQQIEESKTQAQASFILAQTLGTGELMTAKYAVRPVVQISRLRSIIRGGEDLVKAVSEKTAKFEDFVKLGTRYSETADQFEKIANQFPGFAGVRSAGTFVTDDADDILRLLAAYGKNPSTEKLIEIGSRLGIEDAAELAKTDVGKKKLIKKITEALARQRIGDAANKAFKGMDEELRNVAKKEFKASFVCGAAGAVAGTLSYYALIAETETITTPSLTVEIDNIFDAISFAVSNNRIDVEVGGG</sequence>
<dbReference type="PATRIC" id="fig|55802.8.peg.1321"/>
<gene>
    <name evidence="1" type="ORF">TBCH5v1_1341</name>
</gene>
<dbReference type="EMBL" id="CP013050">
    <property type="protein sequence ID" value="ALM75261.1"/>
    <property type="molecule type" value="Genomic_DNA"/>
</dbReference>